<comment type="caution">
    <text evidence="2">The sequence shown here is derived from an EMBL/GenBank/DDBJ whole genome shotgun (WGS) entry which is preliminary data.</text>
</comment>
<dbReference type="InterPro" id="IPR050789">
    <property type="entry name" value="Diverse_Enzym_Activities"/>
</dbReference>
<protein>
    <submittedName>
        <fullName evidence="2">Beta-lactamase family protein</fullName>
    </submittedName>
</protein>
<evidence type="ECO:0000259" key="1">
    <source>
        <dbReference type="Pfam" id="PF00144"/>
    </source>
</evidence>
<proteinExistence type="predicted"/>
<sequence length="293" mass="31676">MVVELHASVLTTNGSAASGPPDARFPYWSFTKTIIAICAMKLMQAGRLDLDATLPDQSFSMWELLRHDARLPDYGQLPDYHRAVAGGGLPWTAQDMLDRVATALPARTDGWTYSNIGYMFARDHLQHCADEVFGDMVQRLICRPLGLKTVRLATAQQDFAGLHWPEAANYNPAWVYHGCLIGNAAEAARILHALMSGELLAPSLTRKMLDALPVGGALQGRPWQSCGYGLGLMIGRMQGAGLAIGHTGGGPFSTNAIYHFPDMPNAPTVATFIHGTDEGAAEYQAVRLATGLR</sequence>
<dbReference type="PANTHER" id="PTHR43283">
    <property type="entry name" value="BETA-LACTAMASE-RELATED"/>
    <property type="match status" value="1"/>
</dbReference>
<dbReference type="Pfam" id="PF00144">
    <property type="entry name" value="Beta-lactamase"/>
    <property type="match status" value="1"/>
</dbReference>
<dbReference type="InterPro" id="IPR012338">
    <property type="entry name" value="Beta-lactam/transpept-like"/>
</dbReference>
<dbReference type="AlphaFoldDB" id="A0A926JC29"/>
<accession>A0A926JC29</accession>
<evidence type="ECO:0000313" key="3">
    <source>
        <dbReference type="Proteomes" id="UP000608594"/>
    </source>
</evidence>
<dbReference type="Gene3D" id="3.40.710.10">
    <property type="entry name" value="DD-peptidase/beta-lactamase superfamily"/>
    <property type="match status" value="1"/>
</dbReference>
<dbReference type="EMBL" id="JACOQL010000002">
    <property type="protein sequence ID" value="MBC9246475.1"/>
    <property type="molecule type" value="Genomic_DNA"/>
</dbReference>
<dbReference type="Proteomes" id="UP000608594">
    <property type="component" value="Unassembled WGS sequence"/>
</dbReference>
<dbReference type="InterPro" id="IPR001466">
    <property type="entry name" value="Beta-lactam-related"/>
</dbReference>
<evidence type="ECO:0000313" key="2">
    <source>
        <dbReference type="EMBL" id="MBC9246475.1"/>
    </source>
</evidence>
<name>A0A926JC29_9RHOB</name>
<organism evidence="2 3">
    <name type="scientific">Paracoccus amoyensis</name>
    <dbReference type="NCBI Taxonomy" id="2760093"/>
    <lineage>
        <taxon>Bacteria</taxon>
        <taxon>Pseudomonadati</taxon>
        <taxon>Pseudomonadota</taxon>
        <taxon>Alphaproteobacteria</taxon>
        <taxon>Rhodobacterales</taxon>
        <taxon>Paracoccaceae</taxon>
        <taxon>Paracoccus</taxon>
    </lineage>
</organism>
<keyword evidence="3" id="KW-1185">Reference proteome</keyword>
<dbReference type="SUPFAM" id="SSF56601">
    <property type="entry name" value="beta-lactamase/transpeptidase-like"/>
    <property type="match status" value="1"/>
</dbReference>
<gene>
    <name evidence="2" type="ORF">H4P12_07060</name>
</gene>
<dbReference type="PANTHER" id="PTHR43283:SF3">
    <property type="entry name" value="BETA-LACTAMASE FAMILY PROTEIN (AFU_ORTHOLOGUE AFUA_5G07500)"/>
    <property type="match status" value="1"/>
</dbReference>
<reference evidence="2" key="1">
    <citation type="submission" date="2020-08" db="EMBL/GenBank/DDBJ databases">
        <title>Paracoccus amoyensis sp. nov., isolated from the surface seawater at coast of Xiamen, Fujian.</title>
        <authorList>
            <person name="Lyu L."/>
        </authorList>
    </citation>
    <scope>NUCLEOTIDE SEQUENCE</scope>
    <source>
        <strain evidence="2">11-3</strain>
    </source>
</reference>
<feature type="domain" description="Beta-lactamase-related" evidence="1">
    <location>
        <begin position="21"/>
        <end position="262"/>
    </location>
</feature>